<evidence type="ECO:0000313" key="1">
    <source>
        <dbReference type="EMBL" id="GFO52826.1"/>
    </source>
</evidence>
<reference evidence="1 2" key="1">
    <citation type="submission" date="2020-06" db="EMBL/GenBank/DDBJ databases">
        <title>Draft genome sequence of Lactic acid bacteria from Okinawan-style tofu.</title>
        <authorList>
            <person name="Takara I."/>
            <person name="Ikematsu S."/>
        </authorList>
    </citation>
    <scope>NUCLEOTIDE SEQUENCE [LARGE SCALE GENOMIC DNA]</scope>
    <source>
        <strain evidence="2">lg38</strain>
    </source>
</reference>
<protein>
    <recommendedName>
        <fullName evidence="3">DUF2577 domain-containing protein</fullName>
    </recommendedName>
</protein>
<comment type="caution">
    <text evidence="1">The sequence shown here is derived from an EMBL/GenBank/DDBJ whole genome shotgun (WGS) entry which is preliminary data.</text>
</comment>
<name>A0A6L2ZYA3_9LACT</name>
<sequence length="121" mass="13002">MDHANKSEVIIMAGEKLLQMINGIGGKPSDYSDLIYGTVVSSNPLSVKLDNNGMELTESFLEVGKFGKSRSVYISGLSVKVDGKDYAVNGNAIISENLSVGDGVSMVRAHGGQRFYILERT</sequence>
<accession>A0A6L2ZYA3</accession>
<dbReference type="EMBL" id="BLXU01000018">
    <property type="protein sequence ID" value="GFO52826.1"/>
    <property type="molecule type" value="Genomic_DNA"/>
</dbReference>
<gene>
    <name evidence="1" type="ORF">ikelab_21010</name>
</gene>
<dbReference type="Proteomes" id="UP000504756">
    <property type="component" value="Unassembled WGS sequence"/>
</dbReference>
<dbReference type="AlphaFoldDB" id="A0A6L2ZYA3"/>
<evidence type="ECO:0000313" key="2">
    <source>
        <dbReference type="Proteomes" id="UP000504756"/>
    </source>
</evidence>
<proteinExistence type="predicted"/>
<evidence type="ECO:0008006" key="3">
    <source>
        <dbReference type="Google" id="ProtNLM"/>
    </source>
</evidence>
<dbReference type="InterPro" id="IPR022555">
    <property type="entry name" value="DUF2577"/>
</dbReference>
<dbReference type="Pfam" id="PF10844">
    <property type="entry name" value="DUF2577"/>
    <property type="match status" value="1"/>
</dbReference>
<organism evidence="1 2">
    <name type="scientific">Lactococcus garvieae</name>
    <dbReference type="NCBI Taxonomy" id="1363"/>
    <lineage>
        <taxon>Bacteria</taxon>
        <taxon>Bacillati</taxon>
        <taxon>Bacillota</taxon>
        <taxon>Bacilli</taxon>
        <taxon>Lactobacillales</taxon>
        <taxon>Streptococcaceae</taxon>
        <taxon>Lactococcus</taxon>
    </lineage>
</organism>